<evidence type="ECO:0000259" key="3">
    <source>
        <dbReference type="Pfam" id="PF00534"/>
    </source>
</evidence>
<evidence type="ECO:0000256" key="1">
    <source>
        <dbReference type="ARBA" id="ARBA00022676"/>
    </source>
</evidence>
<dbReference type="SUPFAM" id="SSF53756">
    <property type="entry name" value="UDP-Glycosyltransferase/glycogen phosphorylase"/>
    <property type="match status" value="1"/>
</dbReference>
<dbReference type="InterPro" id="IPR001296">
    <property type="entry name" value="Glyco_trans_1"/>
</dbReference>
<organism evidence="4 5">
    <name type="scientific">Thalassobaculum litoreum DSM 18839</name>
    <dbReference type="NCBI Taxonomy" id="1123362"/>
    <lineage>
        <taxon>Bacteria</taxon>
        <taxon>Pseudomonadati</taxon>
        <taxon>Pseudomonadota</taxon>
        <taxon>Alphaproteobacteria</taxon>
        <taxon>Rhodospirillales</taxon>
        <taxon>Thalassobaculaceae</taxon>
        <taxon>Thalassobaculum</taxon>
    </lineage>
</organism>
<dbReference type="EMBL" id="FNBW01000004">
    <property type="protein sequence ID" value="SDF57440.1"/>
    <property type="molecule type" value="Genomic_DNA"/>
</dbReference>
<reference evidence="4 5" key="1">
    <citation type="submission" date="2016-10" db="EMBL/GenBank/DDBJ databases">
        <authorList>
            <person name="Varghese N."/>
            <person name="Submissions S."/>
        </authorList>
    </citation>
    <scope>NUCLEOTIDE SEQUENCE [LARGE SCALE GENOMIC DNA]</scope>
    <source>
        <strain evidence="4 5">DSM 18839</strain>
    </source>
</reference>
<dbReference type="AlphaFoldDB" id="A0A8G2BGL7"/>
<dbReference type="CDD" id="cd03801">
    <property type="entry name" value="GT4_PimA-like"/>
    <property type="match status" value="1"/>
</dbReference>
<dbReference type="PANTHER" id="PTHR12526:SF510">
    <property type="entry name" value="D-INOSITOL 3-PHOSPHATE GLYCOSYLTRANSFERASE"/>
    <property type="match status" value="1"/>
</dbReference>
<keyword evidence="1" id="KW-0328">Glycosyltransferase</keyword>
<evidence type="ECO:0000313" key="5">
    <source>
        <dbReference type="Proteomes" id="UP000198615"/>
    </source>
</evidence>
<proteinExistence type="predicted"/>
<name>A0A8G2BGL7_9PROT</name>
<dbReference type="Gene3D" id="3.40.50.2000">
    <property type="entry name" value="Glycogen Phosphorylase B"/>
    <property type="match status" value="1"/>
</dbReference>
<keyword evidence="2 4" id="KW-0808">Transferase</keyword>
<keyword evidence="5" id="KW-1185">Reference proteome</keyword>
<dbReference type="GO" id="GO:0016757">
    <property type="term" value="F:glycosyltransferase activity"/>
    <property type="evidence" value="ECO:0007669"/>
    <property type="project" value="UniProtKB-KW"/>
</dbReference>
<feature type="domain" description="Glycosyl transferase family 1" evidence="3">
    <location>
        <begin position="208"/>
        <end position="357"/>
    </location>
</feature>
<evidence type="ECO:0000313" key="4">
    <source>
        <dbReference type="EMBL" id="SDF57440.1"/>
    </source>
</evidence>
<dbReference type="OrthoDB" id="5490290at2"/>
<sequence>MTRTNAALLYHPDSFQIKRNELKGRHVASASFLDGYVRHGGSEEIIGAVPDLSFREPFVASVTEYGAGRTGGPAPRADVIPTGDHARLGQIGTLFCADPMLERFARRRSEAGHRSYSLCGITHTISSKEVQAGLASYLTMPLQPWDALICTSRAVRDVVEGLHQRYAERLAAVQGARPKQQARLETIPLGLDAAFYARHGADAEARATLRSRLGVAEDDILVLFLGRLAFHAKAHPYPMYVAMQRAQERLKQDGRQLHFLMTGQFANKHVGPTFRDSAREACPDVPVHFLDGTPGPESWASWAAADVFLSLSDNIQESFGITPIEAMAAGLPCVVSDWDGYKDTVPDREVGFRVPTRMIPGGFGAGLAKSYADGATTYDRFIGTVCLMTQVDVDAAAQAIWRLATSPDMRRRMGAAGRARAHTVYDWSAVVPRYQELWTELAEIRAVAGDAPPVPSGPAPVLEDPTTVFAGFASQRFDGDTLVTAIRDPEAIGRLLANGMTNFTPGLVLDAQGCAALNDRIAAGASRLSDLTAAVPANDRARLLRTVIWLAKFGAVSLSP</sequence>
<dbReference type="Pfam" id="PF00534">
    <property type="entry name" value="Glycos_transf_1"/>
    <property type="match status" value="1"/>
</dbReference>
<dbReference type="PANTHER" id="PTHR12526">
    <property type="entry name" value="GLYCOSYLTRANSFERASE"/>
    <property type="match status" value="1"/>
</dbReference>
<dbReference type="RefSeq" id="WP_093149606.1">
    <property type="nucleotide sequence ID" value="NZ_FNBW01000004.1"/>
</dbReference>
<evidence type="ECO:0000256" key="2">
    <source>
        <dbReference type="ARBA" id="ARBA00022679"/>
    </source>
</evidence>
<accession>A0A8G2BGL7</accession>
<comment type="caution">
    <text evidence="4">The sequence shown here is derived from an EMBL/GenBank/DDBJ whole genome shotgun (WGS) entry which is preliminary data.</text>
</comment>
<gene>
    <name evidence="4" type="ORF">SAMN05660686_01720</name>
</gene>
<protein>
    <submittedName>
        <fullName evidence="4">Glycosyltransferase involved in cell wall bisynthesis</fullName>
    </submittedName>
</protein>
<dbReference type="Proteomes" id="UP000198615">
    <property type="component" value="Unassembled WGS sequence"/>
</dbReference>